<dbReference type="PANTHER" id="PTHR31614">
    <property type="entry name" value="PROTEIN DOWNSTREAM OF FLC-RELATED"/>
    <property type="match status" value="1"/>
</dbReference>
<organism evidence="4 5">
    <name type="scientific">Penstemon smallii</name>
    <dbReference type="NCBI Taxonomy" id="265156"/>
    <lineage>
        <taxon>Eukaryota</taxon>
        <taxon>Viridiplantae</taxon>
        <taxon>Streptophyta</taxon>
        <taxon>Embryophyta</taxon>
        <taxon>Tracheophyta</taxon>
        <taxon>Spermatophyta</taxon>
        <taxon>Magnoliopsida</taxon>
        <taxon>eudicotyledons</taxon>
        <taxon>Gunneridae</taxon>
        <taxon>Pentapetalae</taxon>
        <taxon>asterids</taxon>
        <taxon>lamiids</taxon>
        <taxon>Lamiales</taxon>
        <taxon>Plantaginaceae</taxon>
        <taxon>Cheloneae</taxon>
        <taxon>Penstemon</taxon>
    </lineage>
</organism>
<dbReference type="Pfam" id="PF01190">
    <property type="entry name" value="Pollen_Ole_e_1"/>
    <property type="match status" value="1"/>
</dbReference>
<proteinExistence type="inferred from homology"/>
<keyword evidence="2" id="KW-1015">Disulfide bond</keyword>
<evidence type="ECO:0000256" key="2">
    <source>
        <dbReference type="ARBA" id="ARBA00023157"/>
    </source>
</evidence>
<dbReference type="EMBL" id="JBJXBP010000001">
    <property type="protein sequence ID" value="KAL3849286.1"/>
    <property type="molecule type" value="Genomic_DNA"/>
</dbReference>
<evidence type="ECO:0000313" key="4">
    <source>
        <dbReference type="EMBL" id="KAL3849286.1"/>
    </source>
</evidence>
<feature type="signal peptide" evidence="3">
    <location>
        <begin position="1"/>
        <end position="22"/>
    </location>
</feature>
<sequence>MAKAIGLVSAVCILALATLAQSHSNNVFSIAGKVYCDPCRVQFQHQFSQNLPGTVVKLSCSDILTKKVTYSVVGVTDKTGYYDLRFEGDLRNNICEVSVLKSPKPECSEKMSKVESSRIKYIGNGKEHSNILYANPIGLMTKGVLPKCIGVENFDKV</sequence>
<dbReference type="AlphaFoldDB" id="A0ABD3UKK4"/>
<gene>
    <name evidence="4" type="ORF">ACJIZ3_011168</name>
</gene>
<evidence type="ECO:0000313" key="5">
    <source>
        <dbReference type="Proteomes" id="UP001634393"/>
    </source>
</evidence>
<name>A0ABD3UKK4_9LAMI</name>
<comment type="caution">
    <text evidence="4">The sequence shown here is derived from an EMBL/GenBank/DDBJ whole genome shotgun (WGS) entry which is preliminary data.</text>
</comment>
<protein>
    <submittedName>
        <fullName evidence="4">Uncharacterized protein</fullName>
    </submittedName>
</protein>
<comment type="similarity">
    <text evidence="1">Belongs to the Ole e I family.</text>
</comment>
<feature type="chain" id="PRO_5044891779" evidence="3">
    <location>
        <begin position="23"/>
        <end position="157"/>
    </location>
</feature>
<dbReference type="PANTHER" id="PTHR31614:SF2">
    <property type="entry name" value="F28N24.16 PROTEIN"/>
    <property type="match status" value="1"/>
</dbReference>
<keyword evidence="5" id="KW-1185">Reference proteome</keyword>
<keyword evidence="3" id="KW-0732">Signal</keyword>
<accession>A0ABD3UKK4</accession>
<dbReference type="Proteomes" id="UP001634393">
    <property type="component" value="Unassembled WGS sequence"/>
</dbReference>
<evidence type="ECO:0000256" key="3">
    <source>
        <dbReference type="SAM" id="SignalP"/>
    </source>
</evidence>
<evidence type="ECO:0000256" key="1">
    <source>
        <dbReference type="ARBA" id="ARBA00010049"/>
    </source>
</evidence>
<dbReference type="InterPro" id="IPR006041">
    <property type="entry name" value="Pollen_Ole_e1_allergen"/>
</dbReference>
<reference evidence="4 5" key="1">
    <citation type="submission" date="2024-12" db="EMBL/GenBank/DDBJ databases">
        <title>The unique morphological basis and parallel evolutionary history of personate flowers in Penstemon.</title>
        <authorList>
            <person name="Depatie T.H."/>
            <person name="Wessinger C.A."/>
        </authorList>
    </citation>
    <scope>NUCLEOTIDE SEQUENCE [LARGE SCALE GENOMIC DNA]</scope>
    <source>
        <strain evidence="4">WTNN_2</strain>
        <tissue evidence="4">Leaf</tissue>
    </source>
</reference>